<accession>G3Q710</accession>
<proteinExistence type="predicted"/>
<dbReference type="STRING" id="69293.ENSGACP00000025670"/>
<evidence type="ECO:0000313" key="1">
    <source>
        <dbReference type="Ensembl" id="ENSGACP00000025670.1"/>
    </source>
</evidence>
<dbReference type="Ensembl" id="ENSGACT00000025720.1">
    <property type="protein sequence ID" value="ENSGACP00000025670.1"/>
    <property type="gene ID" value="ENSGACG00000019420.1"/>
</dbReference>
<name>G3Q710_GASAC</name>
<reference evidence="1" key="1">
    <citation type="submission" date="2006-01" db="EMBL/GenBank/DDBJ databases">
        <authorList>
            <person name="Lindblad-Toh K."/>
            <person name="Mauceli E."/>
            <person name="Grabherr M."/>
            <person name="Chang J.L."/>
            <person name="Lander E.S."/>
        </authorList>
    </citation>
    <scope>NUCLEOTIDE SEQUENCE [LARGE SCALE GENOMIC DNA]</scope>
</reference>
<protein>
    <submittedName>
        <fullName evidence="1">Uncharacterized protein</fullName>
    </submittedName>
</protein>
<dbReference type="AlphaFoldDB" id="G3Q710"/>
<dbReference type="InParanoid" id="G3Q710"/>
<dbReference type="OMA" id="WRVTEAW"/>
<organism evidence="1">
    <name type="scientific">Gasterosteus aculeatus</name>
    <name type="common">Three-spined stickleback</name>
    <dbReference type="NCBI Taxonomy" id="69293"/>
    <lineage>
        <taxon>Eukaryota</taxon>
        <taxon>Metazoa</taxon>
        <taxon>Chordata</taxon>
        <taxon>Craniata</taxon>
        <taxon>Vertebrata</taxon>
        <taxon>Euteleostomi</taxon>
        <taxon>Actinopterygii</taxon>
        <taxon>Neopterygii</taxon>
        <taxon>Teleostei</taxon>
        <taxon>Neoteleostei</taxon>
        <taxon>Acanthomorphata</taxon>
        <taxon>Eupercaria</taxon>
        <taxon>Perciformes</taxon>
        <taxon>Cottioidei</taxon>
        <taxon>Gasterosteales</taxon>
        <taxon>Gasterosteidae</taxon>
        <taxon>Gasterosteus</taxon>
    </lineage>
</organism>
<dbReference type="Bgee" id="ENSGACG00000019420">
    <property type="expression patterns" value="Expressed in head kidney and 6 other cell types or tissues"/>
</dbReference>
<reference evidence="1" key="2">
    <citation type="submission" date="2024-04" db="UniProtKB">
        <authorList>
            <consortium name="Ensembl"/>
        </authorList>
    </citation>
    <scope>IDENTIFICATION</scope>
</reference>
<sequence>MSYLDSTTGPRCPEAFVWTGAGVTDGSLDEMSEDNDEVGGTWRREGLLEIRAAVEGLGCHRCCWRMSEVSTKAAKCRQEVGDARPASSKRQSLTFGGGAPCAPSVRRRRFGLSRKILGSASFGLLGSRRAVAVDYMPVLRHICRLQSAQEQKEPSRCLRYLSSTQLGLSRSTIQLLAEDFSSTT</sequence>